<dbReference type="PANTHER" id="PTHR41814:SF1">
    <property type="entry name" value="CELLULASE"/>
    <property type="match status" value="1"/>
</dbReference>
<reference evidence="2 3" key="1">
    <citation type="submission" date="2021-01" db="EMBL/GenBank/DDBJ databases">
        <title>Actinoplanes sp. nov. LDG1-01 isolated from lichen.</title>
        <authorList>
            <person name="Saeng-In P."/>
            <person name="Phongsopitanun W."/>
            <person name="Kanchanasin P."/>
            <person name="Yuki M."/>
            <person name="Kudo T."/>
            <person name="Ohkuma M."/>
            <person name="Tanasupawat S."/>
        </authorList>
    </citation>
    <scope>NUCLEOTIDE SEQUENCE [LARGE SCALE GENOMIC DNA]</scope>
    <source>
        <strain evidence="2 3">LDG1-01</strain>
    </source>
</reference>
<dbReference type="Proteomes" id="UP000598996">
    <property type="component" value="Unassembled WGS sequence"/>
</dbReference>
<dbReference type="InterPro" id="IPR010905">
    <property type="entry name" value="Glyco_hydro_88"/>
</dbReference>
<dbReference type="GO" id="GO:0016787">
    <property type="term" value="F:hydrolase activity"/>
    <property type="evidence" value="ECO:0007669"/>
    <property type="project" value="UniProtKB-KW"/>
</dbReference>
<dbReference type="InterPro" id="IPR012341">
    <property type="entry name" value="6hp_glycosidase-like_sf"/>
</dbReference>
<comment type="caution">
    <text evidence="2">The sequence shown here is derived from an EMBL/GenBank/DDBJ whole genome shotgun (WGS) entry which is preliminary data.</text>
</comment>
<dbReference type="Gene3D" id="1.50.10.10">
    <property type="match status" value="1"/>
</dbReference>
<evidence type="ECO:0000313" key="3">
    <source>
        <dbReference type="Proteomes" id="UP000598996"/>
    </source>
</evidence>
<keyword evidence="1 2" id="KW-0378">Hydrolase</keyword>
<keyword evidence="3" id="KW-1185">Reference proteome</keyword>
<dbReference type="InterPro" id="IPR008928">
    <property type="entry name" value="6-hairpin_glycosidase_sf"/>
</dbReference>
<dbReference type="RefSeq" id="WP_202990609.1">
    <property type="nucleotide sequence ID" value="NZ_JAENHO010000002.1"/>
</dbReference>
<name>A0ABS1VHY7_9ACTN</name>
<dbReference type="EMBL" id="JAENHO010000002">
    <property type="protein sequence ID" value="MBL7254283.1"/>
    <property type="molecule type" value="Genomic_DNA"/>
</dbReference>
<sequence>MRVLDALLAMQRQSWEQGVAAQAVLDLGRADLARLMAESAVARQAPDGRLGGPDDNAVNGAACGEAVVKAGFADAARRQLDWLLHAAPRATDGTLFHVLATQSIWADTVYMVVPFLALSGELDEAVRQVNGHRRALCRDGVYSAISPGRPARWGGGNGWVVAGIARAVRLAPELRSTELPGHAREVLDACLEFRRPDGLFHDVLDDPATFRETNAAQMFAYAALAGVADGWLPSPYEGVGRSLLAAAEREVDAYGLVRGACGAPTFDRPGTSAEAQAFHLLATAQLPPRSASRAVRG</sequence>
<organism evidence="2 3">
    <name type="scientific">Paractinoplanes lichenicola</name>
    <dbReference type="NCBI Taxonomy" id="2802976"/>
    <lineage>
        <taxon>Bacteria</taxon>
        <taxon>Bacillati</taxon>
        <taxon>Actinomycetota</taxon>
        <taxon>Actinomycetes</taxon>
        <taxon>Micromonosporales</taxon>
        <taxon>Micromonosporaceae</taxon>
        <taxon>Paractinoplanes</taxon>
    </lineage>
</organism>
<evidence type="ECO:0000256" key="1">
    <source>
        <dbReference type="ARBA" id="ARBA00022801"/>
    </source>
</evidence>
<proteinExistence type="predicted"/>
<protein>
    <submittedName>
        <fullName evidence="2">Glycoside hydrolase family 88 protein</fullName>
    </submittedName>
</protein>
<dbReference type="PANTHER" id="PTHR41814">
    <property type="entry name" value="EXPRESSED PROTEIN"/>
    <property type="match status" value="1"/>
</dbReference>
<dbReference type="SUPFAM" id="SSF48208">
    <property type="entry name" value="Six-hairpin glycosidases"/>
    <property type="match status" value="1"/>
</dbReference>
<dbReference type="Pfam" id="PF07470">
    <property type="entry name" value="Glyco_hydro_88"/>
    <property type="match status" value="1"/>
</dbReference>
<accession>A0ABS1VHY7</accession>
<evidence type="ECO:0000313" key="2">
    <source>
        <dbReference type="EMBL" id="MBL7254283.1"/>
    </source>
</evidence>
<gene>
    <name evidence="2" type="ORF">JKJ07_08165</name>
</gene>